<evidence type="ECO:0000256" key="1">
    <source>
        <dbReference type="SAM" id="MobiDB-lite"/>
    </source>
</evidence>
<accession>A0AAE0L4H9</accession>
<feature type="region of interest" description="Disordered" evidence="1">
    <location>
        <begin position="469"/>
        <end position="490"/>
    </location>
</feature>
<dbReference type="Gene3D" id="3.10.350.10">
    <property type="entry name" value="LysM domain"/>
    <property type="match status" value="1"/>
</dbReference>
<keyword evidence="3" id="KW-1185">Reference proteome</keyword>
<sequence>MEVAPTSAEAKPRKKRGKYSGNSERTQRERRRKQLAAQDDRPTEPRFYKENVTSIQALKYREKRRRELAEATAPASESGPDTSQEPDEPAPTKKRKVRKDSGVAKKTEVQKCMQNRRACKARKILQPVVETVGKMFGKGEEGKVKAISAALERRSGSTCVVNRSENITTAKMEQHAKRKHEQAFKAEINDPELWDQAYTKANLTMSQGRKLAKVIFRNKRGYKSCDNRIIHVRKTKNEVVDLIIPITETASAGGHQVDVHKFFSLVLPTYFNRLSTRLHPSGELTPEDEKEILSAITEWNISFDARTSKSHKHAYTSFVASPKIVGLEDEWQSPHSCWTILEMEGKDKASNLTGNCKYLFKRIQELEDGQPIEVVIAGKVHKLVMNLHYPADMASHWALFQAGGVGNMANALPCHRCCCPYGELHVVFDFYVVKDGDTVDSIAAAHGIFPNELRVINPAQTTAENKLKQLHTKTQQKSGPTVTRPLPKNGASKLKPGSTIGYVFTDNGTWTESVRTNS</sequence>
<protein>
    <recommendedName>
        <fullName evidence="4">LysM domain-containing protein</fullName>
    </recommendedName>
</protein>
<dbReference type="Proteomes" id="UP001190700">
    <property type="component" value="Unassembled WGS sequence"/>
</dbReference>
<name>A0AAE0L4H9_9CHLO</name>
<evidence type="ECO:0008006" key="4">
    <source>
        <dbReference type="Google" id="ProtNLM"/>
    </source>
</evidence>
<dbReference type="InterPro" id="IPR018392">
    <property type="entry name" value="LysM"/>
</dbReference>
<dbReference type="CDD" id="cd00118">
    <property type="entry name" value="LysM"/>
    <property type="match status" value="1"/>
</dbReference>
<organism evidence="2 3">
    <name type="scientific">Cymbomonas tetramitiformis</name>
    <dbReference type="NCBI Taxonomy" id="36881"/>
    <lineage>
        <taxon>Eukaryota</taxon>
        <taxon>Viridiplantae</taxon>
        <taxon>Chlorophyta</taxon>
        <taxon>Pyramimonadophyceae</taxon>
        <taxon>Pyramimonadales</taxon>
        <taxon>Pyramimonadaceae</taxon>
        <taxon>Cymbomonas</taxon>
    </lineage>
</organism>
<gene>
    <name evidence="2" type="ORF">CYMTET_20216</name>
</gene>
<feature type="region of interest" description="Disordered" evidence="1">
    <location>
        <begin position="1"/>
        <end position="108"/>
    </location>
</feature>
<dbReference type="AlphaFoldDB" id="A0AAE0L4H9"/>
<feature type="compositionally biased region" description="Basic and acidic residues" evidence="1">
    <location>
        <begin position="38"/>
        <end position="49"/>
    </location>
</feature>
<evidence type="ECO:0000313" key="2">
    <source>
        <dbReference type="EMBL" id="KAK3271430.1"/>
    </source>
</evidence>
<comment type="caution">
    <text evidence="2">The sequence shown here is derived from an EMBL/GenBank/DDBJ whole genome shotgun (WGS) entry which is preliminary data.</text>
</comment>
<feature type="compositionally biased region" description="Basic and acidic residues" evidence="1">
    <location>
        <begin position="99"/>
        <end position="108"/>
    </location>
</feature>
<dbReference type="EMBL" id="LGRX02009754">
    <property type="protein sequence ID" value="KAK3271430.1"/>
    <property type="molecule type" value="Genomic_DNA"/>
</dbReference>
<proteinExistence type="predicted"/>
<reference evidence="2 3" key="1">
    <citation type="journal article" date="2015" name="Genome Biol. Evol.">
        <title>Comparative Genomics of a Bacterivorous Green Alga Reveals Evolutionary Causalities and Consequences of Phago-Mixotrophic Mode of Nutrition.</title>
        <authorList>
            <person name="Burns J.A."/>
            <person name="Paasch A."/>
            <person name="Narechania A."/>
            <person name="Kim E."/>
        </authorList>
    </citation>
    <scope>NUCLEOTIDE SEQUENCE [LARGE SCALE GENOMIC DNA]</scope>
    <source>
        <strain evidence="2 3">PLY_AMNH</strain>
    </source>
</reference>
<dbReference type="InterPro" id="IPR036779">
    <property type="entry name" value="LysM_dom_sf"/>
</dbReference>
<evidence type="ECO:0000313" key="3">
    <source>
        <dbReference type="Proteomes" id="UP001190700"/>
    </source>
</evidence>